<gene>
    <name evidence="2" type="ORF">GA0061098_1005232</name>
</gene>
<sequence length="60" mass="6447">MTDTMPMCGTIAIAIVPLRMKTKARSVQTMLAIVIGAIVGLPIRLMVGRPFWVPAPARLA</sequence>
<keyword evidence="1" id="KW-1133">Transmembrane helix</keyword>
<dbReference type="AlphaFoldDB" id="A0A1C3VT92"/>
<dbReference type="EMBL" id="FMAI01000005">
    <property type="protein sequence ID" value="SCB30996.1"/>
    <property type="molecule type" value="Genomic_DNA"/>
</dbReference>
<keyword evidence="3" id="KW-1185">Reference proteome</keyword>
<keyword evidence="1" id="KW-0472">Membrane</keyword>
<dbReference type="Proteomes" id="UP000199184">
    <property type="component" value="Unassembled WGS sequence"/>
</dbReference>
<evidence type="ECO:0000313" key="3">
    <source>
        <dbReference type="Proteomes" id="UP000199184"/>
    </source>
</evidence>
<keyword evidence="1" id="KW-0812">Transmembrane</keyword>
<proteinExistence type="predicted"/>
<feature type="transmembrane region" description="Helical" evidence="1">
    <location>
        <begin position="29"/>
        <end position="47"/>
    </location>
</feature>
<protein>
    <submittedName>
        <fullName evidence="2">Uncharacterized protein</fullName>
    </submittedName>
</protein>
<organism evidence="2 3">
    <name type="scientific">Bradyrhizobium shewense</name>
    <dbReference type="NCBI Taxonomy" id="1761772"/>
    <lineage>
        <taxon>Bacteria</taxon>
        <taxon>Pseudomonadati</taxon>
        <taxon>Pseudomonadota</taxon>
        <taxon>Alphaproteobacteria</taxon>
        <taxon>Hyphomicrobiales</taxon>
        <taxon>Nitrobacteraceae</taxon>
        <taxon>Bradyrhizobium</taxon>
    </lineage>
</organism>
<accession>A0A1C3VT92</accession>
<name>A0A1C3VT92_9BRAD</name>
<reference evidence="3" key="1">
    <citation type="submission" date="2016-08" db="EMBL/GenBank/DDBJ databases">
        <authorList>
            <person name="Varghese N."/>
            <person name="Submissions Spin"/>
        </authorList>
    </citation>
    <scope>NUCLEOTIDE SEQUENCE [LARGE SCALE GENOMIC DNA]</scope>
    <source>
        <strain evidence="3">ERR11</strain>
    </source>
</reference>
<evidence type="ECO:0000256" key="1">
    <source>
        <dbReference type="SAM" id="Phobius"/>
    </source>
</evidence>
<evidence type="ECO:0000313" key="2">
    <source>
        <dbReference type="EMBL" id="SCB30996.1"/>
    </source>
</evidence>